<organism evidence="16 17">
    <name type="scientific">Candidatus Egerieisoma faecipullorum</name>
    <dbReference type="NCBI Taxonomy" id="2840963"/>
    <lineage>
        <taxon>Bacteria</taxon>
        <taxon>Bacillati</taxon>
        <taxon>Bacillota</taxon>
        <taxon>Clostridia</taxon>
        <taxon>Eubacteriales</taxon>
        <taxon>Clostridiaceae</taxon>
        <taxon>Clostridiaceae incertae sedis</taxon>
        <taxon>Candidatus Egerieisoma</taxon>
    </lineage>
</organism>
<evidence type="ECO:0000256" key="5">
    <source>
        <dbReference type="ARBA" id="ARBA00022741"/>
    </source>
</evidence>
<keyword evidence="4 13" id="KW-0479">Metal-binding</keyword>
<evidence type="ECO:0000256" key="13">
    <source>
        <dbReference type="PIRSR" id="PIRSR039102-3"/>
    </source>
</evidence>
<keyword evidence="7 13" id="KW-0460">Magnesium</keyword>
<dbReference type="Proteomes" id="UP000824089">
    <property type="component" value="Unassembled WGS sequence"/>
</dbReference>
<feature type="binding site" evidence="13">
    <location>
        <position position="299"/>
    </location>
    <ligand>
        <name>Mg(2+)</name>
        <dbReference type="ChEBI" id="CHEBI:18420"/>
        <label>1</label>
    </ligand>
</feature>
<dbReference type="GO" id="GO:0071555">
    <property type="term" value="P:cell wall organization"/>
    <property type="evidence" value="ECO:0007669"/>
    <property type="project" value="UniProtKB-KW"/>
</dbReference>
<dbReference type="GO" id="GO:0009252">
    <property type="term" value="P:peptidoglycan biosynthetic process"/>
    <property type="evidence" value="ECO:0007669"/>
    <property type="project" value="UniProtKB-KW"/>
</dbReference>
<keyword evidence="6 14" id="KW-0067">ATP-binding</keyword>
<dbReference type="InterPro" id="IPR016185">
    <property type="entry name" value="PreATP-grasp_dom_sf"/>
</dbReference>
<accession>A0A9D1I7F3</accession>
<name>A0A9D1I7F3_9CLOT</name>
<evidence type="ECO:0000256" key="1">
    <source>
        <dbReference type="ARBA" id="ARBA00001936"/>
    </source>
</evidence>
<evidence type="ECO:0000256" key="10">
    <source>
        <dbReference type="ARBA" id="ARBA00023211"/>
    </source>
</evidence>
<dbReference type="InterPro" id="IPR011761">
    <property type="entry name" value="ATP-grasp"/>
</dbReference>
<evidence type="ECO:0000256" key="3">
    <source>
        <dbReference type="ARBA" id="ARBA00022598"/>
    </source>
</evidence>
<dbReference type="PIRSF" id="PIRSF039102">
    <property type="entry name" value="Ddl/VanB"/>
    <property type="match status" value="1"/>
</dbReference>
<dbReference type="GO" id="GO:0008360">
    <property type="term" value="P:regulation of cell shape"/>
    <property type="evidence" value="ECO:0007669"/>
    <property type="project" value="UniProtKB-KW"/>
</dbReference>
<dbReference type="Pfam" id="PF07478">
    <property type="entry name" value="Dala_Dala_lig_C"/>
    <property type="match status" value="1"/>
</dbReference>
<dbReference type="GO" id="GO:0046872">
    <property type="term" value="F:metal ion binding"/>
    <property type="evidence" value="ECO:0007669"/>
    <property type="project" value="UniProtKB-KW"/>
</dbReference>
<feature type="binding site" evidence="12">
    <location>
        <position position="140"/>
    </location>
    <ligand>
        <name>ATP</name>
        <dbReference type="ChEBI" id="CHEBI:30616"/>
    </ligand>
</feature>
<dbReference type="PANTHER" id="PTHR23132:SF25">
    <property type="entry name" value="D-ALANINE--D-ALANINE LIGASE A"/>
    <property type="match status" value="1"/>
</dbReference>
<evidence type="ECO:0000256" key="14">
    <source>
        <dbReference type="PROSITE-ProRule" id="PRU00409"/>
    </source>
</evidence>
<evidence type="ECO:0000256" key="11">
    <source>
        <dbReference type="ARBA" id="ARBA00023316"/>
    </source>
</evidence>
<dbReference type="InterPro" id="IPR013815">
    <property type="entry name" value="ATP_grasp_subdomain_1"/>
</dbReference>
<keyword evidence="9" id="KW-0573">Peptidoglycan synthesis</keyword>
<feature type="binding site" evidence="13">
    <location>
        <position position="312"/>
    </location>
    <ligand>
        <name>Mg(2+)</name>
        <dbReference type="ChEBI" id="CHEBI:18420"/>
        <label>1</label>
    </ligand>
</feature>
<dbReference type="GO" id="GO:0008716">
    <property type="term" value="F:D-alanine-D-alanine ligase activity"/>
    <property type="evidence" value="ECO:0007669"/>
    <property type="project" value="InterPro"/>
</dbReference>
<evidence type="ECO:0000313" key="16">
    <source>
        <dbReference type="EMBL" id="HIU29237.1"/>
    </source>
</evidence>
<comment type="cofactor">
    <cofactor evidence="1">
        <name>Mn(2+)</name>
        <dbReference type="ChEBI" id="CHEBI:29035"/>
    </cofactor>
</comment>
<dbReference type="Gene3D" id="3.30.1490.20">
    <property type="entry name" value="ATP-grasp fold, A domain"/>
    <property type="match status" value="1"/>
</dbReference>
<dbReference type="EMBL" id="DVMM01000061">
    <property type="protein sequence ID" value="HIU29237.1"/>
    <property type="molecule type" value="Genomic_DNA"/>
</dbReference>
<proteinExistence type="inferred from homology"/>
<gene>
    <name evidence="16" type="ORF">IAD50_02950</name>
</gene>
<feature type="binding site" evidence="13">
    <location>
        <position position="312"/>
    </location>
    <ligand>
        <name>Mg(2+)</name>
        <dbReference type="ChEBI" id="CHEBI:18420"/>
        <label>2</label>
    </ligand>
</feature>
<dbReference type="PROSITE" id="PS50975">
    <property type="entry name" value="ATP_GRASP"/>
    <property type="match status" value="1"/>
</dbReference>
<evidence type="ECO:0000259" key="15">
    <source>
        <dbReference type="PROSITE" id="PS50975"/>
    </source>
</evidence>
<feature type="binding site" evidence="12">
    <location>
        <begin position="311"/>
        <end position="312"/>
    </location>
    <ligand>
        <name>ATP</name>
        <dbReference type="ChEBI" id="CHEBI:30616"/>
    </ligand>
</feature>
<comment type="similarity">
    <text evidence="2">Belongs to the D-alanine--D-alanine ligase family.</text>
</comment>
<dbReference type="GO" id="GO:0005524">
    <property type="term" value="F:ATP binding"/>
    <property type="evidence" value="ECO:0007669"/>
    <property type="project" value="UniProtKB-UniRule"/>
</dbReference>
<dbReference type="InterPro" id="IPR011127">
    <property type="entry name" value="Dala_Dala_lig_N"/>
</dbReference>
<keyword evidence="10 13" id="KW-0464">Manganese</keyword>
<dbReference type="Pfam" id="PF01820">
    <property type="entry name" value="Dala_Dala_lig_N"/>
    <property type="match status" value="1"/>
</dbReference>
<feature type="domain" description="ATP-grasp" evidence="15">
    <location>
        <begin position="144"/>
        <end position="314"/>
    </location>
</feature>
<evidence type="ECO:0000256" key="6">
    <source>
        <dbReference type="ARBA" id="ARBA00022840"/>
    </source>
</evidence>
<evidence type="ECO:0000256" key="4">
    <source>
        <dbReference type="ARBA" id="ARBA00022723"/>
    </source>
</evidence>
<evidence type="ECO:0000256" key="12">
    <source>
        <dbReference type="PIRSR" id="PIRSR039102-2"/>
    </source>
</evidence>
<dbReference type="SUPFAM" id="SSF52440">
    <property type="entry name" value="PreATP-grasp domain"/>
    <property type="match status" value="1"/>
</dbReference>
<feature type="binding site" evidence="12">
    <location>
        <begin position="189"/>
        <end position="190"/>
    </location>
    <ligand>
        <name>ATP</name>
        <dbReference type="ChEBI" id="CHEBI:30616"/>
    </ligand>
</feature>
<keyword evidence="3 16" id="KW-0436">Ligase</keyword>
<keyword evidence="11" id="KW-0961">Cell wall biogenesis/degradation</keyword>
<sequence length="314" mass="34801">MYKKTIAVLFGGCSSEYAISLQSAYSVLTQIDRTDYHVIPVGISKKGEWFAYYGKYENIADDSWQKDTERKIPAVLSPDRRIRGLIEFYGERCHVVSLDAVFPILHGKNGEDGTVQGLCGLAGIPVIGCNLISSALCMDKYRAHKLVQAEGIGVPDSVRLTRGMSKETVTEAISHLNYPLFIKPVRSGSSFGIRRVSSEAEVPDALENAFFYDYEAVAEETADGFEVGCAILGNDDLTVGRVDEIELAGDFFDFTEKYSLKTSKIHMPARISSETEARIQKTAKQIYRILGCSVFARVDLFLQKDGSILFNEVN</sequence>
<keyword evidence="5 12" id="KW-0547">Nucleotide-binding</keyword>
<dbReference type="InterPro" id="IPR000291">
    <property type="entry name" value="D-Ala_lig_Van_CS"/>
</dbReference>
<dbReference type="GO" id="GO:0005829">
    <property type="term" value="C:cytosol"/>
    <property type="evidence" value="ECO:0007669"/>
    <property type="project" value="TreeGrafter"/>
</dbReference>
<dbReference type="AlphaFoldDB" id="A0A9D1I7F3"/>
<evidence type="ECO:0000256" key="7">
    <source>
        <dbReference type="ARBA" id="ARBA00022842"/>
    </source>
</evidence>
<keyword evidence="8" id="KW-0133">Cell shape</keyword>
<comment type="caution">
    <text evidence="16">The sequence shown here is derived from an EMBL/GenBank/DDBJ whole genome shotgun (WGS) entry which is preliminary data.</text>
</comment>
<feature type="binding site" evidence="12">
    <location>
        <begin position="181"/>
        <end position="183"/>
    </location>
    <ligand>
        <name>ATP</name>
        <dbReference type="ChEBI" id="CHEBI:30616"/>
    </ligand>
</feature>
<dbReference type="InterPro" id="IPR011095">
    <property type="entry name" value="Dala_Dala_lig_C"/>
</dbReference>
<evidence type="ECO:0000256" key="2">
    <source>
        <dbReference type="ARBA" id="ARBA00010871"/>
    </source>
</evidence>
<evidence type="ECO:0000256" key="8">
    <source>
        <dbReference type="ARBA" id="ARBA00022960"/>
    </source>
</evidence>
<feature type="binding site" evidence="12">
    <location>
        <begin position="219"/>
        <end position="226"/>
    </location>
    <ligand>
        <name>ATP</name>
        <dbReference type="ChEBI" id="CHEBI:30616"/>
    </ligand>
</feature>
<evidence type="ECO:0000313" key="17">
    <source>
        <dbReference type="Proteomes" id="UP000824089"/>
    </source>
</evidence>
<dbReference type="SUPFAM" id="SSF56059">
    <property type="entry name" value="Glutathione synthetase ATP-binding domain-like"/>
    <property type="match status" value="1"/>
</dbReference>
<reference evidence="16" key="1">
    <citation type="submission" date="2020-10" db="EMBL/GenBank/DDBJ databases">
        <authorList>
            <person name="Gilroy R."/>
        </authorList>
    </citation>
    <scope>NUCLEOTIDE SEQUENCE</scope>
    <source>
        <strain evidence="16">CHK195-4489</strain>
    </source>
</reference>
<feature type="non-terminal residue" evidence="16">
    <location>
        <position position="314"/>
    </location>
</feature>
<dbReference type="NCBIfam" id="TIGR01205">
    <property type="entry name" value="D_ala_D_alaTIGR"/>
    <property type="match status" value="1"/>
</dbReference>
<dbReference type="Gene3D" id="3.30.470.20">
    <property type="entry name" value="ATP-grasp fold, B domain"/>
    <property type="match status" value="1"/>
</dbReference>
<comment type="cofactor">
    <cofactor evidence="13">
        <name>Mg(2+)</name>
        <dbReference type="ChEBI" id="CHEBI:18420"/>
    </cofactor>
    <cofactor evidence="13">
        <name>Mn(2+)</name>
        <dbReference type="ChEBI" id="CHEBI:29035"/>
    </cofactor>
    <text evidence="13">Binds 2 magnesium or manganese ions per subunit.</text>
</comment>
<dbReference type="PANTHER" id="PTHR23132">
    <property type="entry name" value="D-ALANINE--D-ALANINE LIGASE"/>
    <property type="match status" value="1"/>
</dbReference>
<dbReference type="PROSITE" id="PS00843">
    <property type="entry name" value="DALA_DALA_LIGASE_1"/>
    <property type="match status" value="1"/>
</dbReference>
<protein>
    <submittedName>
        <fullName evidence="16">D-alanine--D-alanine ligase</fullName>
    </submittedName>
</protein>
<reference evidence="16" key="2">
    <citation type="journal article" date="2021" name="PeerJ">
        <title>Extensive microbial diversity within the chicken gut microbiome revealed by metagenomics and culture.</title>
        <authorList>
            <person name="Gilroy R."/>
            <person name="Ravi A."/>
            <person name="Getino M."/>
            <person name="Pursley I."/>
            <person name="Horton D.L."/>
            <person name="Alikhan N.F."/>
            <person name="Baker D."/>
            <person name="Gharbi K."/>
            <person name="Hall N."/>
            <person name="Watson M."/>
            <person name="Adriaenssens E.M."/>
            <person name="Foster-Nyarko E."/>
            <person name="Jarju S."/>
            <person name="Secka A."/>
            <person name="Antonio M."/>
            <person name="Oren A."/>
            <person name="Chaudhuri R.R."/>
            <person name="La Ragione R."/>
            <person name="Hildebrand F."/>
            <person name="Pallen M.J."/>
        </authorList>
    </citation>
    <scope>NUCLEOTIDE SEQUENCE</scope>
    <source>
        <strain evidence="16">CHK195-4489</strain>
    </source>
</reference>
<dbReference type="NCBIfam" id="NF002528">
    <property type="entry name" value="PRK01966.1-4"/>
    <property type="match status" value="1"/>
</dbReference>
<evidence type="ECO:0000256" key="9">
    <source>
        <dbReference type="ARBA" id="ARBA00022984"/>
    </source>
</evidence>
<feature type="binding site" evidence="13">
    <location>
        <position position="314"/>
    </location>
    <ligand>
        <name>Mg(2+)</name>
        <dbReference type="ChEBI" id="CHEBI:18420"/>
        <label>2</label>
    </ligand>
</feature>
<dbReference type="Gene3D" id="3.40.50.20">
    <property type="match status" value="1"/>
</dbReference>
<dbReference type="InterPro" id="IPR005905">
    <property type="entry name" value="D_ala_D_ala"/>
</dbReference>